<evidence type="ECO:0000259" key="4">
    <source>
        <dbReference type="SMART" id="SM00400"/>
    </source>
</evidence>
<keyword evidence="2" id="KW-0863">Zinc-finger</keyword>
<dbReference type="EMBL" id="DVNB01000086">
    <property type="protein sequence ID" value="HIU57790.1"/>
    <property type="molecule type" value="Genomic_DNA"/>
</dbReference>
<reference evidence="5" key="2">
    <citation type="journal article" date="2021" name="PeerJ">
        <title>Extensive microbial diversity within the chicken gut microbiome revealed by metagenomics and culture.</title>
        <authorList>
            <person name="Gilroy R."/>
            <person name="Ravi A."/>
            <person name="Getino M."/>
            <person name="Pursley I."/>
            <person name="Horton D.L."/>
            <person name="Alikhan N.F."/>
            <person name="Baker D."/>
            <person name="Gharbi K."/>
            <person name="Hall N."/>
            <person name="Watson M."/>
            <person name="Adriaenssens E.M."/>
            <person name="Foster-Nyarko E."/>
            <person name="Jarju S."/>
            <person name="Secka A."/>
            <person name="Antonio M."/>
            <person name="Oren A."/>
            <person name="Chaudhuri R.R."/>
            <person name="La Ragione R."/>
            <person name="Hildebrand F."/>
            <person name="Pallen M.J."/>
        </authorList>
    </citation>
    <scope>NUCLEOTIDE SEQUENCE</scope>
    <source>
        <strain evidence="5">USAMLcec3-3695</strain>
    </source>
</reference>
<dbReference type="AlphaFoldDB" id="A0A9D1MCE6"/>
<proteinExistence type="predicted"/>
<evidence type="ECO:0000313" key="6">
    <source>
        <dbReference type="Proteomes" id="UP000824109"/>
    </source>
</evidence>
<accession>A0A9D1MCE6</accession>
<gene>
    <name evidence="5" type="ORF">IAA61_08290</name>
</gene>
<dbReference type="GO" id="GO:0003899">
    <property type="term" value="F:DNA-directed RNA polymerase activity"/>
    <property type="evidence" value="ECO:0007669"/>
    <property type="project" value="InterPro"/>
</dbReference>
<dbReference type="PANTHER" id="PTHR30313:SF2">
    <property type="entry name" value="DNA PRIMASE"/>
    <property type="match status" value="1"/>
</dbReference>
<reference evidence="5" key="1">
    <citation type="submission" date="2020-10" db="EMBL/GenBank/DDBJ databases">
        <authorList>
            <person name="Gilroy R."/>
        </authorList>
    </citation>
    <scope>NUCLEOTIDE SEQUENCE</scope>
    <source>
        <strain evidence="5">USAMLcec3-3695</strain>
    </source>
</reference>
<evidence type="ECO:0000256" key="3">
    <source>
        <dbReference type="ARBA" id="ARBA00022833"/>
    </source>
</evidence>
<dbReference type="GO" id="GO:0006269">
    <property type="term" value="P:DNA replication, synthesis of primer"/>
    <property type="evidence" value="ECO:0007669"/>
    <property type="project" value="TreeGrafter"/>
</dbReference>
<dbReference type="InterPro" id="IPR002694">
    <property type="entry name" value="Znf_CHC2"/>
</dbReference>
<comment type="caution">
    <text evidence="5">The sequence shown here is derived from an EMBL/GenBank/DDBJ whole genome shotgun (WGS) entry which is preliminary data.</text>
</comment>
<dbReference type="GO" id="GO:0003677">
    <property type="term" value="F:DNA binding"/>
    <property type="evidence" value="ECO:0007669"/>
    <property type="project" value="InterPro"/>
</dbReference>
<evidence type="ECO:0000256" key="2">
    <source>
        <dbReference type="ARBA" id="ARBA00022771"/>
    </source>
</evidence>
<dbReference type="InterPro" id="IPR036977">
    <property type="entry name" value="DNA_primase_Znf_CHC2"/>
</dbReference>
<keyword evidence="3" id="KW-0862">Zinc</keyword>
<dbReference type="InterPro" id="IPR050219">
    <property type="entry name" value="DnaG_primase"/>
</dbReference>
<evidence type="ECO:0000256" key="1">
    <source>
        <dbReference type="ARBA" id="ARBA00022723"/>
    </source>
</evidence>
<dbReference type="SUPFAM" id="SSF57783">
    <property type="entry name" value="Zinc beta-ribbon"/>
    <property type="match status" value="1"/>
</dbReference>
<protein>
    <recommendedName>
        <fullName evidence="4">Zinc finger CHC2-type domain-containing protein</fullName>
    </recommendedName>
</protein>
<sequence>MINVKEFLEAVNIADVVTASGVELKHDKACCPFHSERTPSFSVSRRKNIFKCFGCGIGGDAIKYIELYFGLDFKGAVQWISDQFGLGVKIGGGTERESREKRAENGIERVLNKIYMQRFKHAEGALIARFRELHSIINEYHPPRGTDICDFPSEYVNALNEIDRIEYYCDVMATGTMEDKKDLLANEGVKSIEHRYYSAS</sequence>
<dbReference type="GO" id="GO:0005737">
    <property type="term" value="C:cytoplasm"/>
    <property type="evidence" value="ECO:0007669"/>
    <property type="project" value="TreeGrafter"/>
</dbReference>
<dbReference type="SMART" id="SM00400">
    <property type="entry name" value="ZnF_CHCC"/>
    <property type="match status" value="1"/>
</dbReference>
<keyword evidence="1" id="KW-0479">Metal-binding</keyword>
<dbReference type="Proteomes" id="UP000824109">
    <property type="component" value="Unassembled WGS sequence"/>
</dbReference>
<evidence type="ECO:0000313" key="5">
    <source>
        <dbReference type="EMBL" id="HIU57790.1"/>
    </source>
</evidence>
<dbReference type="GO" id="GO:0008270">
    <property type="term" value="F:zinc ion binding"/>
    <property type="evidence" value="ECO:0007669"/>
    <property type="project" value="UniProtKB-KW"/>
</dbReference>
<name>A0A9D1MCE6_9FIRM</name>
<dbReference type="PANTHER" id="PTHR30313">
    <property type="entry name" value="DNA PRIMASE"/>
    <property type="match status" value="1"/>
</dbReference>
<organism evidence="5 6">
    <name type="scientific">Candidatus Ornithomonoglobus merdipullorum</name>
    <dbReference type="NCBI Taxonomy" id="2840895"/>
    <lineage>
        <taxon>Bacteria</taxon>
        <taxon>Bacillati</taxon>
        <taxon>Bacillota</taxon>
        <taxon>Clostridia</taxon>
        <taxon>Candidatus Ornithomonoglobus</taxon>
    </lineage>
</organism>
<dbReference type="Gene3D" id="3.90.580.10">
    <property type="entry name" value="Zinc finger, CHC2-type domain"/>
    <property type="match status" value="1"/>
</dbReference>
<feature type="domain" description="Zinc finger CHC2-type" evidence="4">
    <location>
        <begin position="28"/>
        <end position="81"/>
    </location>
</feature>
<dbReference type="Pfam" id="PF01807">
    <property type="entry name" value="Zn_ribbon_DnaG"/>
    <property type="match status" value="1"/>
</dbReference>